<dbReference type="Pfam" id="PF18759">
    <property type="entry name" value="Plavaka"/>
    <property type="match status" value="1"/>
</dbReference>
<evidence type="ECO:0000313" key="1">
    <source>
        <dbReference type="EMBL" id="CAG8792058.1"/>
    </source>
</evidence>
<name>A0ABN7VQ03_GIGMA</name>
<organism evidence="1 2">
    <name type="scientific">Gigaspora margarita</name>
    <dbReference type="NCBI Taxonomy" id="4874"/>
    <lineage>
        <taxon>Eukaryota</taxon>
        <taxon>Fungi</taxon>
        <taxon>Fungi incertae sedis</taxon>
        <taxon>Mucoromycota</taxon>
        <taxon>Glomeromycotina</taxon>
        <taxon>Glomeromycetes</taxon>
        <taxon>Diversisporales</taxon>
        <taxon>Gigasporaceae</taxon>
        <taxon>Gigaspora</taxon>
    </lineage>
</organism>
<dbReference type="Proteomes" id="UP000789901">
    <property type="component" value="Unassembled WGS sequence"/>
</dbReference>
<feature type="non-terminal residue" evidence="1">
    <location>
        <position position="1"/>
    </location>
</feature>
<dbReference type="EMBL" id="CAJVQB010019706">
    <property type="protein sequence ID" value="CAG8792058.1"/>
    <property type="molecule type" value="Genomic_DNA"/>
</dbReference>
<proteinExistence type="predicted"/>
<evidence type="ECO:0000313" key="2">
    <source>
        <dbReference type="Proteomes" id="UP000789901"/>
    </source>
</evidence>
<sequence>INEYTEYNHLIFGQPKDPKDIYQEFLLEEYAEFMHIIPRFRVQDPLANTFIRFFNKYSKCDDHSLPSTSQAGRAFIENLKLPNFSWRKETIFEYNRLEYITEEFIFNYKLSFDKWKNIEQNIPIGSYVIPIIFYSDATLCDHLGKTSRYPVFMILGNIPLARHNKTDAKILLGYVPNLEYNSTSEKQSAKFRSARRKLFYYMLAAMLRPLRSLNNTGVHLYINGSLKWFYPYLAFIISDWPEACLMSATYGSPSSLHPCYFCLLDHNAINNVHLEKENIIICNENTTKNFLRQGNSKQISVHHLRNALWKRPIENWLSQDIEKETISIEVFKFAYLNNDYKVAIRASSNYYRQVAFSDVCVEMDESEQDNYLTDNGLCYAKILLILRIISPKLNQKLELALVH</sequence>
<gene>
    <name evidence="1" type="ORF">GMARGA_LOCUS21393</name>
</gene>
<accession>A0ABN7VQ03</accession>
<dbReference type="InterPro" id="IPR041078">
    <property type="entry name" value="Plavaka"/>
</dbReference>
<comment type="caution">
    <text evidence="1">The sequence shown here is derived from an EMBL/GenBank/DDBJ whole genome shotgun (WGS) entry which is preliminary data.</text>
</comment>
<keyword evidence="2" id="KW-1185">Reference proteome</keyword>
<protein>
    <submittedName>
        <fullName evidence="1">32809_t:CDS:1</fullName>
    </submittedName>
</protein>
<reference evidence="1 2" key="1">
    <citation type="submission" date="2021-06" db="EMBL/GenBank/DDBJ databases">
        <authorList>
            <person name="Kallberg Y."/>
            <person name="Tangrot J."/>
            <person name="Rosling A."/>
        </authorList>
    </citation>
    <scope>NUCLEOTIDE SEQUENCE [LARGE SCALE GENOMIC DNA]</scope>
    <source>
        <strain evidence="1 2">120-4 pot B 10/14</strain>
    </source>
</reference>